<dbReference type="STRING" id="1227493.C483_12583"/>
<comment type="caution">
    <text evidence="3">The sequence shown here is derived from an EMBL/GenBank/DDBJ whole genome shotgun (WGS) entry which is preliminary data.</text>
</comment>
<evidence type="ECO:0000256" key="1">
    <source>
        <dbReference type="SAM" id="MobiDB-lite"/>
    </source>
</evidence>
<keyword evidence="2" id="KW-1133">Transmembrane helix</keyword>
<reference evidence="3 4" key="1">
    <citation type="journal article" date="2014" name="PLoS Genet.">
        <title>Phylogenetically driven sequencing of extremely halophilic archaea reveals strategies for static and dynamic osmo-response.</title>
        <authorList>
            <person name="Becker E.A."/>
            <person name="Seitzer P.M."/>
            <person name="Tritt A."/>
            <person name="Larsen D."/>
            <person name="Krusor M."/>
            <person name="Yao A.I."/>
            <person name="Wu D."/>
            <person name="Madern D."/>
            <person name="Eisen J.A."/>
            <person name="Darling A.E."/>
            <person name="Facciotti M.T."/>
        </authorList>
    </citation>
    <scope>NUCLEOTIDE SEQUENCE [LARGE SCALE GENOMIC DNA]</scope>
    <source>
        <strain evidence="3 4">JCM 10989</strain>
    </source>
</reference>
<protein>
    <recommendedName>
        <fullName evidence="5">Cohesin domain-containing protein</fullName>
    </recommendedName>
</protein>
<dbReference type="PATRIC" id="fig|1227493.4.peg.2519"/>
<dbReference type="InterPro" id="IPR008965">
    <property type="entry name" value="CBM2/CBM3_carb-bd_dom_sf"/>
</dbReference>
<dbReference type="AlphaFoldDB" id="L9ZXL2"/>
<feature type="transmembrane region" description="Helical" evidence="2">
    <location>
        <begin position="232"/>
        <end position="256"/>
    </location>
</feature>
<name>L9ZXL2_9EURY</name>
<organism evidence="3 4">
    <name type="scientific">Natrialba hulunbeirensis JCM 10989</name>
    <dbReference type="NCBI Taxonomy" id="1227493"/>
    <lineage>
        <taxon>Archaea</taxon>
        <taxon>Methanobacteriati</taxon>
        <taxon>Methanobacteriota</taxon>
        <taxon>Stenosarchaea group</taxon>
        <taxon>Halobacteria</taxon>
        <taxon>Halobacteriales</taxon>
        <taxon>Natrialbaceae</taxon>
        <taxon>Natrialba</taxon>
    </lineage>
</organism>
<evidence type="ECO:0008006" key="5">
    <source>
        <dbReference type="Google" id="ProtNLM"/>
    </source>
</evidence>
<keyword evidence="2" id="KW-0812">Transmembrane</keyword>
<evidence type="ECO:0000256" key="2">
    <source>
        <dbReference type="SAM" id="Phobius"/>
    </source>
</evidence>
<evidence type="ECO:0000313" key="3">
    <source>
        <dbReference type="EMBL" id="ELY90347.1"/>
    </source>
</evidence>
<feature type="region of interest" description="Disordered" evidence="1">
    <location>
        <begin position="194"/>
        <end position="219"/>
    </location>
</feature>
<sequence length="263" mass="27336">MHRSRLTSTRPSRSTASVWVVSSLLLVVSLLGIVTAVGPAAGADQVAILSTDEDDHYLEPGESTTIDVDLFAEGGHDDDGVVALEFVAEYDPDVLEITDIERGPWLEQGTETTVHAEGTLAHDEGTALLEQWRDPVAGGATGLDTVATVTVTAHPDAPAGETALEFGETDIELESEWPVPVVDGPTTVVIEDDEAVNGESQSADAADTDTTDAGGSERGPVSDVMAAVSEGYGSLLVTVFIGLSLAVLCALVVVVARRTGRIS</sequence>
<keyword evidence="2" id="KW-0472">Membrane</keyword>
<dbReference type="SUPFAM" id="SSF49384">
    <property type="entry name" value="Carbohydrate-binding domain"/>
    <property type="match status" value="1"/>
</dbReference>
<dbReference type="EMBL" id="AOIM01000035">
    <property type="protein sequence ID" value="ELY90347.1"/>
    <property type="molecule type" value="Genomic_DNA"/>
</dbReference>
<proteinExistence type="predicted"/>
<dbReference type="Gene3D" id="2.60.40.680">
    <property type="match status" value="1"/>
</dbReference>
<evidence type="ECO:0000313" key="4">
    <source>
        <dbReference type="Proteomes" id="UP000011519"/>
    </source>
</evidence>
<gene>
    <name evidence="3" type="ORF">C483_12583</name>
</gene>
<accession>L9ZXL2</accession>
<dbReference type="Proteomes" id="UP000011519">
    <property type="component" value="Unassembled WGS sequence"/>
</dbReference>
<dbReference type="GO" id="GO:0030246">
    <property type="term" value="F:carbohydrate binding"/>
    <property type="evidence" value="ECO:0007669"/>
    <property type="project" value="InterPro"/>
</dbReference>
<keyword evidence="4" id="KW-1185">Reference proteome</keyword>